<protein>
    <submittedName>
        <fullName evidence="1">Uncharacterized protein</fullName>
    </submittedName>
</protein>
<dbReference type="AlphaFoldDB" id="A0A2Z2KN53"/>
<proteinExistence type="predicted"/>
<keyword evidence="2" id="KW-1185">Reference proteome</keyword>
<dbReference type="KEGG" id="pdh:B9T62_18520"/>
<dbReference type="RefSeq" id="WP_087916600.1">
    <property type="nucleotide sequence ID" value="NZ_CP021780.1"/>
</dbReference>
<accession>A0A2Z2KN53</accession>
<evidence type="ECO:0000313" key="1">
    <source>
        <dbReference type="EMBL" id="ASA22602.1"/>
    </source>
</evidence>
<organism evidence="1 2">
    <name type="scientific">Paenibacillus donghaensis</name>
    <dbReference type="NCBI Taxonomy" id="414771"/>
    <lineage>
        <taxon>Bacteria</taxon>
        <taxon>Bacillati</taxon>
        <taxon>Bacillota</taxon>
        <taxon>Bacilli</taxon>
        <taxon>Bacillales</taxon>
        <taxon>Paenibacillaceae</taxon>
        <taxon>Paenibacillus</taxon>
    </lineage>
</organism>
<reference evidence="1 2" key="1">
    <citation type="submission" date="2017-06" db="EMBL/GenBank/DDBJ databases">
        <title>Complete genome sequence of Paenibacillus donghaensis KCTC 13049T isolated from East Sea sediment, South Korea.</title>
        <authorList>
            <person name="Jung B.K."/>
            <person name="Hong S.-J."/>
            <person name="Shin J.-H."/>
        </authorList>
    </citation>
    <scope>NUCLEOTIDE SEQUENCE [LARGE SCALE GENOMIC DNA]</scope>
    <source>
        <strain evidence="1 2">KCTC 13049</strain>
    </source>
</reference>
<gene>
    <name evidence="1" type="ORF">B9T62_18520</name>
</gene>
<evidence type="ECO:0000313" key="2">
    <source>
        <dbReference type="Proteomes" id="UP000249890"/>
    </source>
</evidence>
<name>A0A2Z2KN53_9BACL</name>
<sequence>MKIEDKNITGFTVRSTNEKVIIEMPISNLVRGFNASPNNWNEAKIRRGKRKEFAKWLIENLLDEADTESGDNFIVTMLDSVYERAFEGAEDEFVKYNDEY</sequence>
<dbReference type="Proteomes" id="UP000249890">
    <property type="component" value="Chromosome"/>
</dbReference>
<dbReference type="EMBL" id="CP021780">
    <property type="protein sequence ID" value="ASA22602.1"/>
    <property type="molecule type" value="Genomic_DNA"/>
</dbReference>